<dbReference type="GO" id="GO:0003677">
    <property type="term" value="F:DNA binding"/>
    <property type="evidence" value="ECO:0007669"/>
    <property type="project" value="UniProtKB-KW"/>
</dbReference>
<evidence type="ECO:0000313" key="12">
    <source>
        <dbReference type="EMBL" id="TMQ56762.1"/>
    </source>
</evidence>
<keyword evidence="5" id="KW-0805">Transcription regulation</keyword>
<feature type="compositionally biased region" description="Acidic residues" evidence="9">
    <location>
        <begin position="74"/>
        <end position="84"/>
    </location>
</feature>
<evidence type="ECO:0000259" key="10">
    <source>
        <dbReference type="Pfam" id="PF04552"/>
    </source>
</evidence>
<evidence type="ECO:0000256" key="4">
    <source>
        <dbReference type="ARBA" id="ARBA00022695"/>
    </source>
</evidence>
<dbReference type="Pfam" id="PF04963">
    <property type="entry name" value="Sigma54_CBD"/>
    <property type="match status" value="1"/>
</dbReference>
<evidence type="ECO:0000256" key="7">
    <source>
        <dbReference type="ARBA" id="ARBA00023125"/>
    </source>
</evidence>
<keyword evidence="6" id="KW-0731">Sigma factor</keyword>
<protein>
    <submittedName>
        <fullName evidence="12">RNA polymerase factor sigma-54</fullName>
    </submittedName>
</protein>
<keyword evidence="3" id="KW-0808">Transferase</keyword>
<evidence type="ECO:0000256" key="9">
    <source>
        <dbReference type="SAM" id="MobiDB-lite"/>
    </source>
</evidence>
<evidence type="ECO:0000256" key="6">
    <source>
        <dbReference type="ARBA" id="ARBA00023082"/>
    </source>
</evidence>
<name>A0A538SZH2_UNCEI</name>
<comment type="similarity">
    <text evidence="1">Belongs to the sigma-54 factor family.</text>
</comment>
<dbReference type="Pfam" id="PF00309">
    <property type="entry name" value="Sigma54_AID"/>
    <property type="match status" value="1"/>
</dbReference>
<dbReference type="InterPro" id="IPR007634">
    <property type="entry name" value="RNA_pol_sigma_54_DNA-bd"/>
</dbReference>
<dbReference type="GO" id="GO:0000428">
    <property type="term" value="C:DNA-directed RNA polymerase complex"/>
    <property type="evidence" value="ECO:0007669"/>
    <property type="project" value="UniProtKB-KW"/>
</dbReference>
<dbReference type="PANTHER" id="PTHR32248:SF4">
    <property type="entry name" value="RNA POLYMERASE SIGMA-54 FACTOR"/>
    <property type="match status" value="1"/>
</dbReference>
<dbReference type="GO" id="GO:0001216">
    <property type="term" value="F:DNA-binding transcription activator activity"/>
    <property type="evidence" value="ECO:0007669"/>
    <property type="project" value="InterPro"/>
</dbReference>
<evidence type="ECO:0000256" key="8">
    <source>
        <dbReference type="ARBA" id="ARBA00023163"/>
    </source>
</evidence>
<gene>
    <name evidence="12" type="primary">rpoN</name>
    <name evidence="12" type="ORF">E6K72_04460</name>
</gene>
<dbReference type="AlphaFoldDB" id="A0A538SZH2"/>
<proteinExistence type="inferred from homology"/>
<dbReference type="GO" id="GO:0016779">
    <property type="term" value="F:nucleotidyltransferase activity"/>
    <property type="evidence" value="ECO:0007669"/>
    <property type="project" value="UniProtKB-KW"/>
</dbReference>
<dbReference type="Gene3D" id="1.10.10.1330">
    <property type="entry name" value="RNA polymerase sigma-54 factor, core-binding domain"/>
    <property type="match status" value="1"/>
</dbReference>
<dbReference type="GO" id="GO:0006352">
    <property type="term" value="P:DNA-templated transcription initiation"/>
    <property type="evidence" value="ECO:0007669"/>
    <property type="project" value="InterPro"/>
</dbReference>
<sequence>MELKHSLNLTMRPALIMTPRLQQALKLLQVPTLELQQILKQEIMQNPLLEEVDEVTESEDLAKEDSPDEAAEKEAEDPVDQDPIDWSEYLQDGSFDRAFVPQSETSIEFLEKVPVTRTTLAESLLEQLHFLNLPDDHMELAEFLVGSLDDRGWLATPLEDVAQATGRSLEDCERVLRVIQALEPVGVGARDLRECLLIQLEARGERDTLPWKIIADRFDHLVNRRFPEIARQLSCSVEDVQGAADVIATLNPRPGLQVSAEDPRYVVPDLLVERVSEEYVVLLNDRHLPRLRIASAYEGVLREKKKSECTDGEVKTREYIQSKLNSARWLIQTIEQRRRTMIKVMNCIIREQREFFDKGIAFLRPLTLQQVARQIDMHESTVSRVCSGKYVQCPRGVFELKFFFSSGLETEDGEDVSARSAKEIIKTLIDEEDKRGPLSDQRIAELLHGRGLRIARRTVGKYREQLSILPARFRRRVA</sequence>
<comment type="caution">
    <text evidence="12">The sequence shown here is derived from an EMBL/GenBank/DDBJ whole genome shotgun (WGS) entry which is preliminary data.</text>
</comment>
<accession>A0A538SZH2</accession>
<dbReference type="PROSITE" id="PS50044">
    <property type="entry name" value="SIGMA54_3"/>
    <property type="match status" value="1"/>
</dbReference>
<dbReference type="GO" id="GO:0016987">
    <property type="term" value="F:sigma factor activity"/>
    <property type="evidence" value="ECO:0007669"/>
    <property type="project" value="UniProtKB-KW"/>
</dbReference>
<evidence type="ECO:0000256" key="2">
    <source>
        <dbReference type="ARBA" id="ARBA00022478"/>
    </source>
</evidence>
<keyword evidence="4" id="KW-0548">Nucleotidyltransferase</keyword>
<dbReference type="NCBIfam" id="TIGR02395">
    <property type="entry name" value="rpoN_sigma"/>
    <property type="match status" value="1"/>
</dbReference>
<feature type="domain" description="RNA polymerase sigma factor 54 DNA-binding" evidence="10">
    <location>
        <begin position="318"/>
        <end position="476"/>
    </location>
</feature>
<evidence type="ECO:0000259" key="11">
    <source>
        <dbReference type="Pfam" id="PF04963"/>
    </source>
</evidence>
<evidence type="ECO:0000256" key="1">
    <source>
        <dbReference type="ARBA" id="ARBA00008798"/>
    </source>
</evidence>
<dbReference type="EMBL" id="VBOS01000150">
    <property type="protein sequence ID" value="TMQ56762.1"/>
    <property type="molecule type" value="Genomic_DNA"/>
</dbReference>
<feature type="compositionally biased region" description="Basic and acidic residues" evidence="9">
    <location>
        <begin position="60"/>
        <end position="73"/>
    </location>
</feature>
<dbReference type="PROSITE" id="PS00717">
    <property type="entry name" value="SIGMA54_1"/>
    <property type="match status" value="1"/>
</dbReference>
<keyword evidence="2" id="KW-0240">DNA-directed RNA polymerase</keyword>
<reference evidence="12 13" key="1">
    <citation type="journal article" date="2019" name="Nat. Microbiol.">
        <title>Mediterranean grassland soil C-N compound turnover is dependent on rainfall and depth, and is mediated by genomically divergent microorganisms.</title>
        <authorList>
            <person name="Diamond S."/>
            <person name="Andeer P.F."/>
            <person name="Li Z."/>
            <person name="Crits-Christoph A."/>
            <person name="Burstein D."/>
            <person name="Anantharaman K."/>
            <person name="Lane K.R."/>
            <person name="Thomas B.C."/>
            <person name="Pan C."/>
            <person name="Northen T.R."/>
            <person name="Banfield J.F."/>
        </authorList>
    </citation>
    <scope>NUCLEOTIDE SEQUENCE [LARGE SCALE GENOMIC DNA]</scope>
    <source>
        <strain evidence="12">WS_2</strain>
    </source>
</reference>
<keyword evidence="8" id="KW-0804">Transcription</keyword>
<feature type="domain" description="RNA polymerase sigma factor 54 core-binding" evidence="11">
    <location>
        <begin position="111"/>
        <end position="297"/>
    </location>
</feature>
<dbReference type="Gene3D" id="1.10.10.60">
    <property type="entry name" value="Homeodomain-like"/>
    <property type="match status" value="1"/>
</dbReference>
<feature type="region of interest" description="Disordered" evidence="9">
    <location>
        <begin position="55"/>
        <end position="84"/>
    </location>
</feature>
<dbReference type="PANTHER" id="PTHR32248">
    <property type="entry name" value="RNA POLYMERASE SIGMA-54 FACTOR"/>
    <property type="match status" value="1"/>
</dbReference>
<dbReference type="InterPro" id="IPR000394">
    <property type="entry name" value="RNA_pol_sigma_54"/>
</dbReference>
<evidence type="ECO:0000256" key="5">
    <source>
        <dbReference type="ARBA" id="ARBA00023015"/>
    </source>
</evidence>
<dbReference type="Pfam" id="PF04552">
    <property type="entry name" value="Sigma54_DBD"/>
    <property type="match status" value="1"/>
</dbReference>
<evidence type="ECO:0000256" key="3">
    <source>
        <dbReference type="ARBA" id="ARBA00022679"/>
    </source>
</evidence>
<dbReference type="InterPro" id="IPR038709">
    <property type="entry name" value="RpoN_core-bd_sf"/>
</dbReference>
<organism evidence="12 13">
    <name type="scientific">Eiseniibacteriota bacterium</name>
    <dbReference type="NCBI Taxonomy" id="2212470"/>
    <lineage>
        <taxon>Bacteria</taxon>
        <taxon>Candidatus Eiseniibacteriota</taxon>
    </lineage>
</organism>
<dbReference type="InterPro" id="IPR007046">
    <property type="entry name" value="RNA_pol_sigma_54_core-bd"/>
</dbReference>
<keyword evidence="7" id="KW-0238">DNA-binding</keyword>
<evidence type="ECO:0000313" key="13">
    <source>
        <dbReference type="Proteomes" id="UP000317716"/>
    </source>
</evidence>
<dbReference type="PIRSF" id="PIRSF000774">
    <property type="entry name" value="RpoN"/>
    <property type="match status" value="1"/>
</dbReference>
<dbReference type="PRINTS" id="PR00045">
    <property type="entry name" value="SIGMA54FCT"/>
</dbReference>
<dbReference type="Proteomes" id="UP000317716">
    <property type="component" value="Unassembled WGS sequence"/>
</dbReference>